<evidence type="ECO:0000313" key="8">
    <source>
        <dbReference type="EMBL" id="KAK7107331.1"/>
    </source>
</evidence>
<dbReference type="EMBL" id="JBAMIC010000004">
    <property type="protein sequence ID" value="KAK7107331.1"/>
    <property type="molecule type" value="Genomic_DNA"/>
</dbReference>
<sequence length="432" mass="47622">MEFSPTMMQRVSREMLQSPYHSRQSDPSPVKNCGGYDSLDTLSPASGYYSHHRHHHHQHRHHQQQHQQQQQRRLQQREEIQRELERRAERVMASPQATESPKRQFSSFISCMFAASPTSSAASPAPTSPLMLSSPSSVSSSPYYPQSHHRLGNNAMPSATKREMRLKENDPLSPHIYSRSPSSSHFPASLSPGKTLTPSHCKRRLDFNHNPVSDHDGDLDHNFNISYATAATTTIDEMALGFYPRDLSPRLPLSQGGGDEGAAGLGRVPAVAVARRNERERNRVKLINTTFATLRDHLPHGGGARAASKNRKMSKVETLRAAIEYIRKLHTLIKERQAASGITTKDGDNNPFHPLIKVESMELESACLHEIAASAASSSLALSSSASLMLSSPRSSAGGGGRSPGGSDDACSTYDHLSTEEEDLLEFASNWF</sequence>
<keyword evidence="2" id="KW-0217">Developmental protein</keyword>
<name>A0AAN9BLK6_9CAEN</name>
<keyword evidence="9" id="KW-1185">Reference proteome</keyword>
<dbReference type="GO" id="GO:0045944">
    <property type="term" value="P:positive regulation of transcription by RNA polymerase II"/>
    <property type="evidence" value="ECO:0007669"/>
    <property type="project" value="TreeGrafter"/>
</dbReference>
<dbReference type="SUPFAM" id="SSF47459">
    <property type="entry name" value="HLH, helix-loop-helix DNA-binding domain"/>
    <property type="match status" value="1"/>
</dbReference>
<feature type="region of interest" description="Disordered" evidence="6">
    <location>
        <begin position="117"/>
        <end position="155"/>
    </location>
</feature>
<feature type="region of interest" description="Disordered" evidence="6">
    <location>
        <begin position="1"/>
        <end position="77"/>
    </location>
</feature>
<evidence type="ECO:0000256" key="2">
    <source>
        <dbReference type="ARBA" id="ARBA00022473"/>
    </source>
</evidence>
<feature type="domain" description="BHLH" evidence="7">
    <location>
        <begin position="271"/>
        <end position="329"/>
    </location>
</feature>
<dbReference type="GO" id="GO:0090575">
    <property type="term" value="C:RNA polymerase II transcription regulator complex"/>
    <property type="evidence" value="ECO:0007669"/>
    <property type="project" value="TreeGrafter"/>
</dbReference>
<evidence type="ECO:0000259" key="7">
    <source>
        <dbReference type="PROSITE" id="PS50888"/>
    </source>
</evidence>
<feature type="region of interest" description="Disordered" evidence="6">
    <location>
        <begin position="391"/>
        <end position="414"/>
    </location>
</feature>
<dbReference type="AlphaFoldDB" id="A0AAN9BLK6"/>
<evidence type="ECO:0000256" key="1">
    <source>
        <dbReference type="ARBA" id="ARBA00004123"/>
    </source>
</evidence>
<dbReference type="GO" id="GO:0000981">
    <property type="term" value="F:DNA-binding transcription factor activity, RNA polymerase II-specific"/>
    <property type="evidence" value="ECO:0007669"/>
    <property type="project" value="TreeGrafter"/>
</dbReference>
<dbReference type="InterPro" id="IPR015660">
    <property type="entry name" value="MASH1/Ascl1a-like"/>
</dbReference>
<dbReference type="InterPro" id="IPR011598">
    <property type="entry name" value="bHLH_dom"/>
</dbReference>
<evidence type="ECO:0000256" key="6">
    <source>
        <dbReference type="SAM" id="MobiDB-lite"/>
    </source>
</evidence>
<dbReference type="PANTHER" id="PTHR13935:SF153">
    <property type="entry name" value="ACHAETE-SCUTE FAMILY BHLH TRANSCRIPTION FACTOR 1"/>
    <property type="match status" value="1"/>
</dbReference>
<dbReference type="GO" id="GO:0030182">
    <property type="term" value="P:neuron differentiation"/>
    <property type="evidence" value="ECO:0007669"/>
    <property type="project" value="TreeGrafter"/>
</dbReference>
<dbReference type="GO" id="GO:0050767">
    <property type="term" value="P:regulation of neurogenesis"/>
    <property type="evidence" value="ECO:0007669"/>
    <property type="project" value="TreeGrafter"/>
</dbReference>
<dbReference type="Pfam" id="PF00010">
    <property type="entry name" value="HLH"/>
    <property type="match status" value="1"/>
</dbReference>
<keyword evidence="3" id="KW-0524">Neurogenesis</keyword>
<organism evidence="8 9">
    <name type="scientific">Littorina saxatilis</name>
    <dbReference type="NCBI Taxonomy" id="31220"/>
    <lineage>
        <taxon>Eukaryota</taxon>
        <taxon>Metazoa</taxon>
        <taxon>Spiralia</taxon>
        <taxon>Lophotrochozoa</taxon>
        <taxon>Mollusca</taxon>
        <taxon>Gastropoda</taxon>
        <taxon>Caenogastropoda</taxon>
        <taxon>Littorinimorpha</taxon>
        <taxon>Littorinoidea</taxon>
        <taxon>Littorinidae</taxon>
        <taxon>Littorina</taxon>
    </lineage>
</organism>
<comment type="caution">
    <text evidence="8">The sequence shown here is derived from an EMBL/GenBank/DDBJ whole genome shotgun (WGS) entry which is preliminary data.</text>
</comment>
<keyword evidence="5" id="KW-0539">Nucleus</keyword>
<feature type="compositionally biased region" description="Low complexity" evidence="6">
    <location>
        <begin position="117"/>
        <end position="146"/>
    </location>
</feature>
<dbReference type="Proteomes" id="UP001374579">
    <property type="component" value="Unassembled WGS sequence"/>
</dbReference>
<proteinExistence type="predicted"/>
<dbReference type="SMART" id="SM00353">
    <property type="entry name" value="HLH"/>
    <property type="match status" value="1"/>
</dbReference>
<feature type="compositionally biased region" description="Basic residues" evidence="6">
    <location>
        <begin position="50"/>
        <end position="64"/>
    </location>
</feature>
<keyword evidence="4" id="KW-0238">DNA-binding</keyword>
<dbReference type="GO" id="GO:0000977">
    <property type="term" value="F:RNA polymerase II transcription regulatory region sequence-specific DNA binding"/>
    <property type="evidence" value="ECO:0007669"/>
    <property type="project" value="TreeGrafter"/>
</dbReference>
<gene>
    <name evidence="8" type="ORF">V1264_015274</name>
</gene>
<reference evidence="8 9" key="1">
    <citation type="submission" date="2024-02" db="EMBL/GenBank/DDBJ databases">
        <title>Chromosome-scale genome assembly of the rough periwinkle Littorina saxatilis.</title>
        <authorList>
            <person name="De Jode A."/>
            <person name="Faria R."/>
            <person name="Formenti G."/>
            <person name="Sims Y."/>
            <person name="Smith T.P."/>
            <person name="Tracey A."/>
            <person name="Wood J.M.D."/>
            <person name="Zagrodzka Z.B."/>
            <person name="Johannesson K."/>
            <person name="Butlin R.K."/>
            <person name="Leder E.H."/>
        </authorList>
    </citation>
    <scope>NUCLEOTIDE SEQUENCE [LARGE SCALE GENOMIC DNA]</scope>
    <source>
        <strain evidence="8">Snail1</strain>
        <tissue evidence="8">Muscle</tissue>
    </source>
</reference>
<evidence type="ECO:0000256" key="4">
    <source>
        <dbReference type="ARBA" id="ARBA00023125"/>
    </source>
</evidence>
<protein>
    <recommendedName>
        <fullName evidence="7">BHLH domain-containing protein</fullName>
    </recommendedName>
</protein>
<dbReference type="Gene3D" id="4.10.280.10">
    <property type="entry name" value="Helix-loop-helix DNA-binding domain"/>
    <property type="match status" value="1"/>
</dbReference>
<dbReference type="PROSITE" id="PS50888">
    <property type="entry name" value="BHLH"/>
    <property type="match status" value="1"/>
</dbReference>
<comment type="subcellular location">
    <subcellularLocation>
        <location evidence="1">Nucleus</location>
    </subcellularLocation>
</comment>
<dbReference type="GO" id="GO:0007423">
    <property type="term" value="P:sensory organ development"/>
    <property type="evidence" value="ECO:0007669"/>
    <property type="project" value="TreeGrafter"/>
</dbReference>
<dbReference type="InterPro" id="IPR036638">
    <property type="entry name" value="HLH_DNA-bd_sf"/>
</dbReference>
<dbReference type="FunFam" id="4.10.280.10:FF:000029">
    <property type="entry name" value="Achaete-scute family bHLH transcription factor 1"/>
    <property type="match status" value="1"/>
</dbReference>
<dbReference type="PANTHER" id="PTHR13935">
    <property type="entry name" value="ACHAETE-SCUTE TRANSCRIPTION FACTOR-RELATED"/>
    <property type="match status" value="1"/>
</dbReference>
<evidence type="ECO:0000256" key="5">
    <source>
        <dbReference type="ARBA" id="ARBA00023242"/>
    </source>
</evidence>
<feature type="region of interest" description="Disordered" evidence="6">
    <location>
        <begin position="171"/>
        <end position="197"/>
    </location>
</feature>
<dbReference type="GO" id="GO:0046983">
    <property type="term" value="F:protein dimerization activity"/>
    <property type="evidence" value="ECO:0007669"/>
    <property type="project" value="InterPro"/>
</dbReference>
<evidence type="ECO:0000256" key="3">
    <source>
        <dbReference type="ARBA" id="ARBA00022902"/>
    </source>
</evidence>
<accession>A0AAN9BLK6</accession>
<evidence type="ECO:0000313" key="9">
    <source>
        <dbReference type="Proteomes" id="UP001374579"/>
    </source>
</evidence>
<feature type="compositionally biased region" description="Low complexity" evidence="6">
    <location>
        <begin position="173"/>
        <end position="192"/>
    </location>
</feature>